<keyword evidence="1" id="KW-0812">Transmembrane</keyword>
<feature type="transmembrane region" description="Helical" evidence="1">
    <location>
        <begin position="54"/>
        <end position="73"/>
    </location>
</feature>
<dbReference type="EMBL" id="ANBP01000006">
    <property type="protein sequence ID" value="KAB7757737.1"/>
    <property type="molecule type" value="Genomic_DNA"/>
</dbReference>
<sequence length="92" mass="10563">MTCNLWALLFGPLYFFVLYFFVKGVWRKGLVLFGIAVALAAVAVYFDLPRSVEGFFPYVVPILAMNTANYAYYLHAVKGSRSWNPFEGSRWH</sequence>
<feature type="transmembrane region" description="Helical" evidence="1">
    <location>
        <begin position="29"/>
        <end position="48"/>
    </location>
</feature>
<dbReference type="GeneID" id="74301517"/>
<dbReference type="AlphaFoldDB" id="A0A5N5V9W8"/>
<feature type="transmembrane region" description="Helical" evidence="1">
    <location>
        <begin position="6"/>
        <end position="22"/>
    </location>
</feature>
<dbReference type="Proteomes" id="UP000325690">
    <property type="component" value="Unassembled WGS sequence"/>
</dbReference>
<gene>
    <name evidence="2" type="ORF">MPHL21000_06520</name>
</gene>
<keyword evidence="3" id="KW-1185">Reference proteome</keyword>
<dbReference type="InterPro" id="IPR024399">
    <property type="entry name" value="DUF2628"/>
</dbReference>
<keyword evidence="1" id="KW-0472">Membrane</keyword>
<reference evidence="2 3" key="1">
    <citation type="submission" date="2012-10" db="EMBL/GenBank/DDBJ databases">
        <title>The draft sequence of the Mycobacterium pheli genome.</title>
        <authorList>
            <person name="Pettersson B.M.F."/>
            <person name="Das S."/>
            <person name="Dasgupta S."/>
            <person name="Bhattacharya A."/>
            <person name="Kirsebom L.A."/>
        </authorList>
    </citation>
    <scope>NUCLEOTIDE SEQUENCE [LARGE SCALE GENOMIC DNA]</scope>
    <source>
        <strain evidence="2 3">CCUG 21000</strain>
    </source>
</reference>
<evidence type="ECO:0000313" key="2">
    <source>
        <dbReference type="EMBL" id="KAB7757737.1"/>
    </source>
</evidence>
<name>A0A5N5V9W8_MYCPH</name>
<dbReference type="Pfam" id="PF10947">
    <property type="entry name" value="DUF2628"/>
    <property type="match status" value="1"/>
</dbReference>
<protein>
    <submittedName>
        <fullName evidence="2">Uncharacterized protein</fullName>
    </submittedName>
</protein>
<evidence type="ECO:0000313" key="3">
    <source>
        <dbReference type="Proteomes" id="UP000325690"/>
    </source>
</evidence>
<proteinExistence type="predicted"/>
<keyword evidence="1" id="KW-1133">Transmembrane helix</keyword>
<evidence type="ECO:0000256" key="1">
    <source>
        <dbReference type="SAM" id="Phobius"/>
    </source>
</evidence>
<dbReference type="RefSeq" id="WP_236715826.1">
    <property type="nucleotide sequence ID" value="NZ_ANBO01000042.1"/>
</dbReference>
<organism evidence="2 3">
    <name type="scientific">Mycolicibacterium phlei DSM 43239 = CCUG 21000</name>
    <dbReference type="NCBI Taxonomy" id="1226750"/>
    <lineage>
        <taxon>Bacteria</taxon>
        <taxon>Bacillati</taxon>
        <taxon>Actinomycetota</taxon>
        <taxon>Actinomycetes</taxon>
        <taxon>Mycobacteriales</taxon>
        <taxon>Mycobacteriaceae</taxon>
        <taxon>Mycolicibacterium</taxon>
    </lineage>
</organism>
<accession>A0A5N5V9W8</accession>
<comment type="caution">
    <text evidence="2">The sequence shown here is derived from an EMBL/GenBank/DDBJ whole genome shotgun (WGS) entry which is preliminary data.</text>
</comment>